<dbReference type="InterPro" id="IPR002018">
    <property type="entry name" value="CarbesteraseB"/>
</dbReference>
<keyword evidence="3" id="KW-0472">Membrane</keyword>
<dbReference type="SUPFAM" id="SSF53474">
    <property type="entry name" value="alpha/beta-Hydrolases"/>
    <property type="match status" value="1"/>
</dbReference>
<feature type="region of interest" description="Disordered" evidence="2">
    <location>
        <begin position="633"/>
        <end position="672"/>
    </location>
</feature>
<dbReference type="STRING" id="2018661.A0A2A2KPA1"/>
<reference evidence="5 6" key="1">
    <citation type="journal article" date="2017" name="Curr. Biol.">
        <title>Genome architecture and evolution of a unichromosomal asexual nematode.</title>
        <authorList>
            <person name="Fradin H."/>
            <person name="Zegar C."/>
            <person name="Gutwein M."/>
            <person name="Lucas J."/>
            <person name="Kovtun M."/>
            <person name="Corcoran D."/>
            <person name="Baugh L.R."/>
            <person name="Kiontke K."/>
            <person name="Gunsalus K."/>
            <person name="Fitch D.H."/>
            <person name="Piano F."/>
        </authorList>
    </citation>
    <scope>NUCLEOTIDE SEQUENCE [LARGE SCALE GENOMIC DNA]</scope>
    <source>
        <strain evidence="5">PF1309</strain>
    </source>
</reference>
<feature type="transmembrane region" description="Helical" evidence="3">
    <location>
        <begin position="680"/>
        <end position="706"/>
    </location>
</feature>
<evidence type="ECO:0000313" key="6">
    <source>
        <dbReference type="Proteomes" id="UP000218231"/>
    </source>
</evidence>
<keyword evidence="3" id="KW-0812">Transmembrane</keyword>
<evidence type="ECO:0000256" key="1">
    <source>
        <dbReference type="ARBA" id="ARBA00005964"/>
    </source>
</evidence>
<comment type="similarity">
    <text evidence="1">Belongs to the type-B carboxylesterase/lipase family.</text>
</comment>
<comment type="caution">
    <text evidence="5">The sequence shown here is derived from an EMBL/GenBank/DDBJ whole genome shotgun (WGS) entry which is preliminary data.</text>
</comment>
<accession>A0A2A2KPA1</accession>
<evidence type="ECO:0000259" key="4">
    <source>
        <dbReference type="Pfam" id="PF00135"/>
    </source>
</evidence>
<gene>
    <name evidence="5" type="ORF">WR25_11712</name>
</gene>
<dbReference type="EMBL" id="LIAE01008038">
    <property type="protein sequence ID" value="PAV75762.1"/>
    <property type="molecule type" value="Genomic_DNA"/>
</dbReference>
<protein>
    <recommendedName>
        <fullName evidence="4">Carboxylesterase type B domain-containing protein</fullName>
    </recommendedName>
</protein>
<organism evidence="5 6">
    <name type="scientific">Diploscapter pachys</name>
    <dbReference type="NCBI Taxonomy" id="2018661"/>
    <lineage>
        <taxon>Eukaryota</taxon>
        <taxon>Metazoa</taxon>
        <taxon>Ecdysozoa</taxon>
        <taxon>Nematoda</taxon>
        <taxon>Chromadorea</taxon>
        <taxon>Rhabditida</taxon>
        <taxon>Rhabditina</taxon>
        <taxon>Rhabditomorpha</taxon>
        <taxon>Rhabditoidea</taxon>
        <taxon>Rhabditidae</taxon>
        <taxon>Diploscapter</taxon>
    </lineage>
</organism>
<feature type="compositionally biased region" description="Low complexity" evidence="2">
    <location>
        <begin position="652"/>
        <end position="665"/>
    </location>
</feature>
<evidence type="ECO:0000256" key="2">
    <source>
        <dbReference type="SAM" id="MobiDB-lite"/>
    </source>
</evidence>
<dbReference type="Gene3D" id="3.40.50.1820">
    <property type="entry name" value="alpha/beta hydrolase"/>
    <property type="match status" value="1"/>
</dbReference>
<dbReference type="InterPro" id="IPR051093">
    <property type="entry name" value="Neuroligin/BSAL"/>
</dbReference>
<name>A0A2A2KPA1_9BILA</name>
<dbReference type="InterPro" id="IPR029058">
    <property type="entry name" value="AB_hydrolase_fold"/>
</dbReference>
<dbReference type="Proteomes" id="UP000218231">
    <property type="component" value="Unassembled WGS sequence"/>
</dbReference>
<feature type="compositionally biased region" description="Pro residues" evidence="2">
    <location>
        <begin position="636"/>
        <end position="648"/>
    </location>
</feature>
<dbReference type="OrthoDB" id="3200163at2759"/>
<dbReference type="AlphaFoldDB" id="A0A2A2KPA1"/>
<keyword evidence="6" id="KW-1185">Reference proteome</keyword>
<keyword evidence="3" id="KW-1133">Transmembrane helix</keyword>
<proteinExistence type="inferred from homology"/>
<evidence type="ECO:0000256" key="3">
    <source>
        <dbReference type="SAM" id="Phobius"/>
    </source>
</evidence>
<sequence>MNLLHYFSITKMGFYSAAKYHAYIFLSCLISTATIQARLETRSINTSWGVVKGELVYPNGDDLPAVTQYLGIPYGVAPTGQYRFNMAISAAKWTHLPKEARRLSTACIQTDLPELSETKAFKQTSAQRFDFVHRLLPQLKSQSEDCLYMNLYVPERLESSQRDSYLPVLVLVHGDEYGWGSGNPFNGTMLAAHGQIIVVTLNYRLGAYGFLGRCEANSCTGNSGISDIVSALTMLNVILPSFGGDPKSVTLLGWGSGASLVSLLMASPLTQPGRRLFRRAVLLDGTALSPWAMTHNPHQYYMQLAEELGCVNRNRSSTFNDNADTILRCMQVHSAENMTKALHKIEAPTFLSSFAPIVDGQLIPNKPRVSFSAQFGSLFREIDLLVGLSVNPAHYILSNEDLKSGISLERREKIFRTLVRNLFDYHRSEILAAIIHEYTDWDNPKNHPKSVRNGVLAALSDVLFAAPLIETLRMHSSDEGQREANTYMFTFAHETRTVMQEQPNSGLYSGFNADDRGISRVMMHYIANFVKSGDPSKPLQMSKNFPLSDAFSSTAWPQFDQPNREAYLEITDLPRVKNYYRNAQVGFWTGFIPQLHVAGKEGETISEDHHLLPQHFRKDSFFGKVRPALKQSIMPFPSPPLPPTPPPEGLKKPTTPKTPSNETTPDASANVTTQGGTNSYSLMLIITIVIGVSLLILNICVFLGLYRQRDRNKRSKKKLQLQYQTYASNHGNAPEPYNNLNSPLSLMPPPPPIRQHSDAFLAGQMGPMTSSSLMMQSAHAAVVSGDEFLIGSGLPAPPSAASGRHSSTGTLTFHEQACIIEFSLFWL</sequence>
<feature type="domain" description="Carboxylesterase type B" evidence="4">
    <location>
        <begin position="42"/>
        <end position="588"/>
    </location>
</feature>
<dbReference type="Pfam" id="PF00135">
    <property type="entry name" value="COesterase"/>
    <property type="match status" value="1"/>
</dbReference>
<dbReference type="PANTHER" id="PTHR43903">
    <property type="entry name" value="NEUROLIGIN"/>
    <property type="match status" value="1"/>
</dbReference>
<evidence type="ECO:0000313" key="5">
    <source>
        <dbReference type="EMBL" id="PAV75762.1"/>
    </source>
</evidence>